<dbReference type="OrthoDB" id="9809586at2"/>
<accession>A0A2Z3J9N6</accession>
<reference evidence="2 3" key="1">
    <citation type="submission" date="2018-05" db="EMBL/GenBank/DDBJ databases">
        <title>Complete Genome Sequence of Deinococcus sp. strain 17bor-2.</title>
        <authorList>
            <person name="Srinivasan S."/>
        </authorList>
    </citation>
    <scope>NUCLEOTIDE SEQUENCE [LARGE SCALE GENOMIC DNA]</scope>
    <source>
        <strain evidence="2 3">17bor-2</strain>
    </source>
</reference>
<dbReference type="PANTHER" id="PTHR43245">
    <property type="entry name" value="BIFUNCTIONAL POLYMYXIN RESISTANCE PROTEIN ARNA"/>
    <property type="match status" value="1"/>
</dbReference>
<evidence type="ECO:0000313" key="3">
    <source>
        <dbReference type="Proteomes" id="UP000245368"/>
    </source>
</evidence>
<dbReference type="AlphaFoldDB" id="A0A2Z3J9N6"/>
<dbReference type="PANTHER" id="PTHR43245:SF13">
    <property type="entry name" value="UDP-D-APIOSE_UDP-D-XYLOSE SYNTHASE 2"/>
    <property type="match status" value="1"/>
</dbReference>
<dbReference type="RefSeq" id="WP_109824366.1">
    <property type="nucleotide sequence ID" value="NZ_CP029494.1"/>
</dbReference>
<evidence type="ECO:0000259" key="1">
    <source>
        <dbReference type="Pfam" id="PF01370"/>
    </source>
</evidence>
<organism evidence="2 3">
    <name type="scientific">Deinococcus irradiatisoli</name>
    <dbReference type="NCBI Taxonomy" id="2202254"/>
    <lineage>
        <taxon>Bacteria</taxon>
        <taxon>Thermotogati</taxon>
        <taxon>Deinococcota</taxon>
        <taxon>Deinococci</taxon>
        <taxon>Deinococcales</taxon>
        <taxon>Deinococcaceae</taxon>
        <taxon>Deinococcus</taxon>
    </lineage>
</organism>
<gene>
    <name evidence="2" type="ORF">DKM44_00075</name>
</gene>
<dbReference type="Proteomes" id="UP000245368">
    <property type="component" value="Chromosome"/>
</dbReference>
<dbReference type="KEGG" id="dez:DKM44_00075"/>
<evidence type="ECO:0000313" key="2">
    <source>
        <dbReference type="EMBL" id="AWN21827.1"/>
    </source>
</evidence>
<name>A0A2Z3J9N6_9DEIO</name>
<protein>
    <submittedName>
        <fullName evidence="2">NAD-dependent epimerase</fullName>
    </submittedName>
</protein>
<dbReference type="EMBL" id="CP029494">
    <property type="protein sequence ID" value="AWN21827.1"/>
    <property type="molecule type" value="Genomic_DNA"/>
</dbReference>
<keyword evidence="3" id="KW-1185">Reference proteome</keyword>
<dbReference type="SUPFAM" id="SSF51735">
    <property type="entry name" value="NAD(P)-binding Rossmann-fold domains"/>
    <property type="match status" value="1"/>
</dbReference>
<proteinExistence type="predicted"/>
<dbReference type="InterPro" id="IPR001509">
    <property type="entry name" value="Epimerase_deHydtase"/>
</dbReference>
<dbReference type="InterPro" id="IPR050177">
    <property type="entry name" value="Lipid_A_modif_metabolic_enz"/>
</dbReference>
<sequence>MDILILGGSRFIGRHTVEAALQGGHRVTVLNRGQSPDDLPPEVERLRGDLDQGADGLVALEGRRWDACADISGYTPRQVRASAERLRGQIGRYVYVSSRAAYAEPCPLPITEDHALQRPAAQDITEIDGETYGPLKVACEEVVREVYGPACTIVRPQVVAGPDDQSLRYTYWVERAARGGVMLAPGDGSDHLQVIDVRDVARFLVRVIEQDRPGTFNLAGARLTWAEFLRLAGAEAVRWTAPAKLGAALSDTELGLYVSDEAPDAGRMYVSAERAIQAGLTITDPAVTIRDTQIWASGKALPYALTPAREAELLART</sequence>
<feature type="domain" description="NAD-dependent epimerase/dehydratase" evidence="1">
    <location>
        <begin position="3"/>
        <end position="219"/>
    </location>
</feature>
<dbReference type="Pfam" id="PF01370">
    <property type="entry name" value="Epimerase"/>
    <property type="match status" value="1"/>
</dbReference>
<dbReference type="Gene3D" id="3.40.50.720">
    <property type="entry name" value="NAD(P)-binding Rossmann-like Domain"/>
    <property type="match status" value="1"/>
</dbReference>
<dbReference type="InterPro" id="IPR036291">
    <property type="entry name" value="NAD(P)-bd_dom_sf"/>
</dbReference>